<dbReference type="AlphaFoldDB" id="A0A1H8JAS2"/>
<evidence type="ECO:0000313" key="2">
    <source>
        <dbReference type="Proteomes" id="UP000198553"/>
    </source>
</evidence>
<dbReference type="RefSeq" id="WP_090749820.1">
    <property type="nucleotide sequence ID" value="NZ_FOBW01000020.1"/>
</dbReference>
<gene>
    <name evidence="1" type="ORF">SAMN05192533_12054</name>
</gene>
<dbReference type="OrthoDB" id="2870989at2"/>
<protein>
    <submittedName>
        <fullName evidence="1">Uncharacterized protein</fullName>
    </submittedName>
</protein>
<keyword evidence="2" id="KW-1185">Reference proteome</keyword>
<reference evidence="2" key="1">
    <citation type="submission" date="2016-10" db="EMBL/GenBank/DDBJ databases">
        <authorList>
            <person name="Varghese N."/>
            <person name="Submissions S."/>
        </authorList>
    </citation>
    <scope>NUCLEOTIDE SEQUENCE [LARGE SCALE GENOMIC DNA]</scope>
    <source>
        <strain evidence="2">B48,IBRC-M 10115,DSM 25386,CECT 8001</strain>
    </source>
</reference>
<evidence type="ECO:0000313" key="1">
    <source>
        <dbReference type="EMBL" id="SEN77759.1"/>
    </source>
</evidence>
<sequence length="179" mass="20831">MLSFEEKKAIFHSFKLEEKQMSNGKVSFHYPESKQRGQVLATQLHSTGNGYVVGKYMSEETIKKNGFTVDSRGWISIKEFSIEELENVITEAMKSMLSTTTDIQEEPIETLSVQEETIQEDSPRQKSVEKDNEIKTTIKEEPSLQRYKRYRSPCLTYWTGLTKAVIEFHYIVWTGMIRK</sequence>
<organism evidence="1 2">
    <name type="scientific">Mesobacillus persicus</name>
    <dbReference type="NCBI Taxonomy" id="930146"/>
    <lineage>
        <taxon>Bacteria</taxon>
        <taxon>Bacillati</taxon>
        <taxon>Bacillota</taxon>
        <taxon>Bacilli</taxon>
        <taxon>Bacillales</taxon>
        <taxon>Bacillaceae</taxon>
        <taxon>Mesobacillus</taxon>
    </lineage>
</organism>
<dbReference type="EMBL" id="FOBW01000020">
    <property type="protein sequence ID" value="SEN77759.1"/>
    <property type="molecule type" value="Genomic_DNA"/>
</dbReference>
<dbReference type="Proteomes" id="UP000198553">
    <property type="component" value="Unassembled WGS sequence"/>
</dbReference>
<proteinExistence type="predicted"/>
<dbReference type="STRING" id="930146.SAMN05192533_12054"/>
<name>A0A1H8JAS2_9BACI</name>
<accession>A0A1H8JAS2</accession>